<evidence type="ECO:0000256" key="3">
    <source>
        <dbReference type="SAM" id="MobiDB-lite"/>
    </source>
</evidence>
<dbReference type="GO" id="GO:0008237">
    <property type="term" value="F:metallopeptidase activity"/>
    <property type="evidence" value="ECO:0007669"/>
    <property type="project" value="InterPro"/>
</dbReference>
<dbReference type="PANTHER" id="PTHR10540">
    <property type="entry name" value="EUKARYOTIC TRANSLATION INITIATION FACTOR 3 SUBUNIT F-RELATED"/>
    <property type="match status" value="1"/>
</dbReference>
<accession>A0A9W6F304</accession>
<evidence type="ECO:0000256" key="1">
    <source>
        <dbReference type="ARBA" id="ARBA00008568"/>
    </source>
</evidence>
<dbReference type="AlphaFoldDB" id="A0A9W6F304"/>
<dbReference type="InterPro" id="IPR024969">
    <property type="entry name" value="EIF3F/CSN6-like_C"/>
</dbReference>
<dbReference type="OrthoDB" id="10256771at2759"/>
<keyword evidence="6" id="KW-1185">Reference proteome</keyword>
<gene>
    <name evidence="5" type="primary">PLEST006380</name>
    <name evidence="5" type="ORF">PLESTB_000787600</name>
</gene>
<dbReference type="GO" id="GO:0043161">
    <property type="term" value="P:proteasome-mediated ubiquitin-dependent protein catabolic process"/>
    <property type="evidence" value="ECO:0007669"/>
    <property type="project" value="TreeGrafter"/>
</dbReference>
<dbReference type="InterPro" id="IPR000555">
    <property type="entry name" value="JAMM/MPN+_dom"/>
</dbReference>
<dbReference type="FunFam" id="3.40.140.10:FF:000013">
    <property type="entry name" value="26S proteasome non-ATPase regulatory subunit 7"/>
    <property type="match status" value="1"/>
</dbReference>
<dbReference type="Proteomes" id="UP001165080">
    <property type="component" value="Unassembled WGS sequence"/>
</dbReference>
<feature type="region of interest" description="Disordered" evidence="3">
    <location>
        <begin position="286"/>
        <end position="339"/>
    </location>
</feature>
<dbReference type="EMBL" id="BRXU01000008">
    <property type="protein sequence ID" value="GLC53791.1"/>
    <property type="molecule type" value="Genomic_DNA"/>
</dbReference>
<sequence length="339" mass="37635">MPAGPEKVVLHPLVLLSVVDHYNRVAKDTKKRVVGVLLGELYKGTADVTNSFALPFEEDDHDPSIWFLDHSYLEQMYKMFKKVNAREKIVGWYSTGPKLREADLDINELIRQFCDHPVLVICEVQPKEVGLPFTAYHSVDEVRTDGTEKAKKVFNSLPTEVGQTEAEEIGVEHLLRDVKDATLSSLAGDVSSKLLALKGLQSRLAEISEYLGLVTEGKLPVNHDIINLVQEIFNLLPNMNVESLSKSLAVKSNDMMHVIYIASLVRSILALHKLIDNKEGRLWQEREAAKKEKERAEEKAKKEKEAAEKAKEGAAKEGEAAGKDEKEGGAKGADAAGKK</sequence>
<dbReference type="Gene3D" id="3.40.140.10">
    <property type="entry name" value="Cytidine Deaminase, domain 2"/>
    <property type="match status" value="1"/>
</dbReference>
<dbReference type="InterPro" id="IPR033858">
    <property type="entry name" value="MPN_RPN7_8"/>
</dbReference>
<comment type="similarity">
    <text evidence="1">Belongs to the peptidase M67A family.</text>
</comment>
<dbReference type="SMART" id="SM00232">
    <property type="entry name" value="JAB_MPN"/>
    <property type="match status" value="1"/>
</dbReference>
<comment type="caution">
    <text evidence="5">The sequence shown here is derived from an EMBL/GenBank/DDBJ whole genome shotgun (WGS) entry which is preliminary data.</text>
</comment>
<dbReference type="Pfam" id="PF01398">
    <property type="entry name" value="JAB"/>
    <property type="match status" value="1"/>
</dbReference>
<dbReference type="CDD" id="cd08062">
    <property type="entry name" value="MPN_RPN7_8"/>
    <property type="match status" value="1"/>
</dbReference>
<evidence type="ECO:0000259" key="4">
    <source>
        <dbReference type="PROSITE" id="PS50249"/>
    </source>
</evidence>
<evidence type="ECO:0000313" key="5">
    <source>
        <dbReference type="EMBL" id="GLC53791.1"/>
    </source>
</evidence>
<dbReference type="Pfam" id="PF13012">
    <property type="entry name" value="MitMem_reg"/>
    <property type="match status" value="1"/>
</dbReference>
<dbReference type="PANTHER" id="PTHR10540:SF7">
    <property type="entry name" value="26S PROTEASOME NON-ATPASE REGULATORY SUBUNIT 7"/>
    <property type="match status" value="1"/>
</dbReference>
<dbReference type="GO" id="GO:0048731">
    <property type="term" value="P:system development"/>
    <property type="evidence" value="ECO:0007669"/>
    <property type="project" value="UniProtKB-ARBA"/>
</dbReference>
<organism evidence="5 6">
    <name type="scientific">Pleodorina starrii</name>
    <dbReference type="NCBI Taxonomy" id="330485"/>
    <lineage>
        <taxon>Eukaryota</taxon>
        <taxon>Viridiplantae</taxon>
        <taxon>Chlorophyta</taxon>
        <taxon>core chlorophytes</taxon>
        <taxon>Chlorophyceae</taxon>
        <taxon>CS clade</taxon>
        <taxon>Chlamydomonadales</taxon>
        <taxon>Volvocaceae</taxon>
        <taxon>Pleodorina</taxon>
    </lineage>
</organism>
<keyword evidence="2 5" id="KW-0647">Proteasome</keyword>
<feature type="compositionally biased region" description="Basic and acidic residues" evidence="3">
    <location>
        <begin position="286"/>
        <end position="329"/>
    </location>
</feature>
<proteinExistence type="inferred from homology"/>
<dbReference type="PROSITE" id="PS50249">
    <property type="entry name" value="MPN"/>
    <property type="match status" value="1"/>
</dbReference>
<dbReference type="InterPro" id="IPR037518">
    <property type="entry name" value="MPN"/>
</dbReference>
<dbReference type="GO" id="GO:0005838">
    <property type="term" value="C:proteasome regulatory particle"/>
    <property type="evidence" value="ECO:0007669"/>
    <property type="project" value="InterPro"/>
</dbReference>
<evidence type="ECO:0000313" key="6">
    <source>
        <dbReference type="Proteomes" id="UP001165080"/>
    </source>
</evidence>
<name>A0A9W6F304_9CHLO</name>
<evidence type="ECO:0000256" key="2">
    <source>
        <dbReference type="ARBA" id="ARBA00022942"/>
    </source>
</evidence>
<feature type="domain" description="MPN" evidence="4">
    <location>
        <begin position="8"/>
        <end position="142"/>
    </location>
</feature>
<protein>
    <submittedName>
        <fullName evidence="5">26S proteasome non-ATPase regulatory subunit 7 B</fullName>
    </submittedName>
</protein>
<reference evidence="5 6" key="1">
    <citation type="journal article" date="2023" name="Commun. Biol.">
        <title>Reorganization of the ancestral sex-determining regions during the evolution of trioecy in Pleodorina starrii.</title>
        <authorList>
            <person name="Takahashi K."/>
            <person name="Suzuki S."/>
            <person name="Kawai-Toyooka H."/>
            <person name="Yamamoto K."/>
            <person name="Hamaji T."/>
            <person name="Ootsuki R."/>
            <person name="Yamaguchi H."/>
            <person name="Kawachi M."/>
            <person name="Higashiyama T."/>
            <person name="Nozaki H."/>
        </authorList>
    </citation>
    <scope>NUCLEOTIDE SEQUENCE [LARGE SCALE GENOMIC DNA]</scope>
    <source>
        <strain evidence="5 6">NIES-4479</strain>
    </source>
</reference>